<dbReference type="Proteomes" id="UP000252415">
    <property type="component" value="Unassembled WGS sequence"/>
</dbReference>
<gene>
    <name evidence="1" type="ORF">DFP97_12096</name>
</gene>
<dbReference type="EMBL" id="QPJD01000020">
    <property type="protein sequence ID" value="RCW41959.1"/>
    <property type="molecule type" value="Genomic_DNA"/>
</dbReference>
<accession>A0A368VMD3</accession>
<proteinExistence type="predicted"/>
<dbReference type="Pfam" id="PF07293">
    <property type="entry name" value="DUF1450"/>
    <property type="match status" value="1"/>
</dbReference>
<keyword evidence="2" id="KW-1185">Reference proteome</keyword>
<comment type="caution">
    <text evidence="1">The sequence shown here is derived from an EMBL/GenBank/DDBJ whole genome shotgun (WGS) entry which is preliminary data.</text>
</comment>
<name>A0A368VMD3_9BACL</name>
<dbReference type="AlphaFoldDB" id="A0A368VMD3"/>
<reference evidence="1 2" key="1">
    <citation type="submission" date="2018-07" db="EMBL/GenBank/DDBJ databases">
        <title>Genomic Encyclopedia of Type Strains, Phase III (KMG-III): the genomes of soil and plant-associated and newly described type strains.</title>
        <authorList>
            <person name="Whitman W."/>
        </authorList>
    </citation>
    <scope>NUCLEOTIDE SEQUENCE [LARGE SCALE GENOMIC DNA]</scope>
    <source>
        <strain evidence="1 2">CECT 7506</strain>
    </source>
</reference>
<sequence>MVIKPMIEFCASNMHHGTDRIMKLFEQNDAYEVIEYGCLGNCGECYLNPFALVDGTIVSAETADELYDNILKAIEQQQADREALDKLLDDL</sequence>
<organism evidence="1 2">
    <name type="scientific">Paenibacillus prosopidis</name>
    <dbReference type="NCBI Taxonomy" id="630520"/>
    <lineage>
        <taxon>Bacteria</taxon>
        <taxon>Bacillati</taxon>
        <taxon>Bacillota</taxon>
        <taxon>Bacilli</taxon>
        <taxon>Bacillales</taxon>
        <taxon>Paenibacillaceae</taxon>
        <taxon>Paenibacillus</taxon>
    </lineage>
</organism>
<dbReference type="InterPro" id="IPR009910">
    <property type="entry name" value="DUF1450"/>
</dbReference>
<evidence type="ECO:0000313" key="1">
    <source>
        <dbReference type="EMBL" id="RCW41959.1"/>
    </source>
</evidence>
<protein>
    <submittedName>
        <fullName evidence="1">Uncharacterized protein YuzB (UPF0349 family)</fullName>
    </submittedName>
</protein>
<evidence type="ECO:0000313" key="2">
    <source>
        <dbReference type="Proteomes" id="UP000252415"/>
    </source>
</evidence>